<keyword evidence="1" id="KW-0812">Transmembrane</keyword>
<feature type="transmembrane region" description="Helical" evidence="1">
    <location>
        <begin position="70"/>
        <end position="92"/>
    </location>
</feature>
<evidence type="ECO:0000313" key="3">
    <source>
        <dbReference type="Proteomes" id="UP000019754"/>
    </source>
</evidence>
<dbReference type="AlphaFoldDB" id="A0A022KX30"/>
<dbReference type="RefSeq" id="WP_017822268.1">
    <property type="nucleotide sequence ID" value="NZ_AORC01000003.1"/>
</dbReference>
<evidence type="ECO:0000313" key="2">
    <source>
        <dbReference type="EMBL" id="EYT50749.1"/>
    </source>
</evidence>
<keyword evidence="1" id="KW-1133">Transmembrane helix</keyword>
<accession>A0A022KX30</accession>
<proteinExistence type="predicted"/>
<dbReference type="EMBL" id="AORC01000003">
    <property type="protein sequence ID" value="EYT50749.1"/>
    <property type="molecule type" value="Genomic_DNA"/>
</dbReference>
<feature type="transmembrane region" description="Helical" evidence="1">
    <location>
        <begin position="26"/>
        <end position="50"/>
    </location>
</feature>
<keyword evidence="3" id="KW-1185">Reference proteome</keyword>
<comment type="caution">
    <text evidence="2">The sequence shown here is derived from an EMBL/GenBank/DDBJ whole genome shotgun (WGS) entry which is preliminary data.</text>
</comment>
<protein>
    <submittedName>
        <fullName evidence="2">Uncharacterized protein</fullName>
    </submittedName>
</protein>
<keyword evidence="1" id="KW-0472">Membrane</keyword>
<reference evidence="2 3" key="1">
    <citation type="journal article" date="2013" name="Genome Announc.">
        <title>Draft genome sequence of an Actinobacterium, Brachybacterium muris strain UCD-AY4.</title>
        <authorList>
            <person name="Lo J.R."/>
            <person name="Lang J.M."/>
            <person name="Darling A.E."/>
            <person name="Eisen J.A."/>
            <person name="Coil D.A."/>
        </authorList>
    </citation>
    <scope>NUCLEOTIDE SEQUENCE [LARGE SCALE GENOMIC DNA]</scope>
    <source>
        <strain evidence="2 3">UCD-AY4</strain>
    </source>
</reference>
<dbReference type="Proteomes" id="UP000019754">
    <property type="component" value="Unassembled WGS sequence"/>
</dbReference>
<name>A0A022KX30_9MICO</name>
<dbReference type="HOGENOM" id="CLU_1292664_0_0_11"/>
<sequence>MDSKREHQPSAEANEPTRTFSPPGRVVLGTLLIALVFVVVLEFLVIISFVGQRLWRDPALTSDLGFTLPLLLWVAVAVLAVIGVLRVVTAWLHVDEKGFRLQGLCRSTLEAPWKDVARVIAVRDIDRGASPAEALDSGETSYDGVYLMDAHDHRMLAVSSRLFGDRAQETVLRHAENAGVPVDHYDAIRPRELRKQVPQALTFIDRHPNLLLLGLVVFYVFHNVYTFVVWGL</sequence>
<dbReference type="OrthoDB" id="4791389at2"/>
<evidence type="ECO:0000256" key="1">
    <source>
        <dbReference type="SAM" id="Phobius"/>
    </source>
</evidence>
<gene>
    <name evidence="2" type="ORF">D641_0102755</name>
</gene>
<feature type="transmembrane region" description="Helical" evidence="1">
    <location>
        <begin position="210"/>
        <end position="230"/>
    </location>
</feature>
<dbReference type="STRING" id="1249481.D641_0102755"/>
<organism evidence="2 3">
    <name type="scientific">Brachybacterium muris UCD-AY4</name>
    <dbReference type="NCBI Taxonomy" id="1249481"/>
    <lineage>
        <taxon>Bacteria</taxon>
        <taxon>Bacillati</taxon>
        <taxon>Actinomycetota</taxon>
        <taxon>Actinomycetes</taxon>
        <taxon>Micrococcales</taxon>
        <taxon>Dermabacteraceae</taxon>
        <taxon>Brachybacterium</taxon>
    </lineage>
</organism>